<dbReference type="SUPFAM" id="SSF52540">
    <property type="entry name" value="P-loop containing nucleoside triphosphate hydrolases"/>
    <property type="match status" value="1"/>
</dbReference>
<keyword evidence="2" id="KW-0813">Transport</keyword>
<dbReference type="GO" id="GO:0016887">
    <property type="term" value="F:ATP hydrolysis activity"/>
    <property type="evidence" value="ECO:0007669"/>
    <property type="project" value="InterPro"/>
</dbReference>
<evidence type="ECO:0000256" key="2">
    <source>
        <dbReference type="ARBA" id="ARBA00022448"/>
    </source>
</evidence>
<keyword evidence="7" id="KW-1185">Reference proteome</keyword>
<evidence type="ECO:0000313" key="6">
    <source>
        <dbReference type="EMBL" id="GJM61007.1"/>
    </source>
</evidence>
<dbReference type="PANTHER" id="PTHR42734">
    <property type="entry name" value="METAL TRANSPORT SYSTEM ATP-BINDING PROTEIN TM_0124-RELATED"/>
    <property type="match status" value="1"/>
</dbReference>
<dbReference type="InterPro" id="IPR003439">
    <property type="entry name" value="ABC_transporter-like_ATP-bd"/>
</dbReference>
<protein>
    <submittedName>
        <fullName evidence="6">Iron(III) ABC transporter ATP-binding protein</fullName>
    </submittedName>
</protein>
<comment type="caution">
    <text evidence="6">The sequence shown here is derived from an EMBL/GenBank/DDBJ whole genome shotgun (WGS) entry which is preliminary data.</text>
</comment>
<comment type="similarity">
    <text evidence="1">Belongs to the ABC transporter superfamily.</text>
</comment>
<evidence type="ECO:0000313" key="7">
    <source>
        <dbReference type="Proteomes" id="UP001310022"/>
    </source>
</evidence>
<proteinExistence type="inferred from homology"/>
<dbReference type="Pfam" id="PF00005">
    <property type="entry name" value="ABC_tran"/>
    <property type="match status" value="1"/>
</dbReference>
<dbReference type="PANTHER" id="PTHR42734:SF6">
    <property type="entry name" value="MOLYBDATE IMPORT ATP-BINDING PROTEIN MOLC"/>
    <property type="match status" value="1"/>
</dbReference>
<accession>A0AAN4VYA5</accession>
<keyword evidence="3" id="KW-0547">Nucleotide-binding</keyword>
<dbReference type="EMBL" id="BQKE01000001">
    <property type="protein sequence ID" value="GJM61007.1"/>
    <property type="molecule type" value="Genomic_DNA"/>
</dbReference>
<dbReference type="RefSeq" id="WP_338236640.1">
    <property type="nucleotide sequence ID" value="NZ_BQKE01000001.1"/>
</dbReference>
<dbReference type="GO" id="GO:0005524">
    <property type="term" value="F:ATP binding"/>
    <property type="evidence" value="ECO:0007669"/>
    <property type="project" value="UniProtKB-KW"/>
</dbReference>
<dbReference type="CDD" id="cd03214">
    <property type="entry name" value="ABC_Iron-Siderophores_B12_Hemin"/>
    <property type="match status" value="1"/>
</dbReference>
<dbReference type="InterPro" id="IPR027417">
    <property type="entry name" value="P-loop_NTPase"/>
</dbReference>
<dbReference type="InterPro" id="IPR050153">
    <property type="entry name" value="Metal_Ion_Import_ABC"/>
</dbReference>
<dbReference type="PROSITE" id="PS50893">
    <property type="entry name" value="ABC_TRANSPORTER_2"/>
    <property type="match status" value="1"/>
</dbReference>
<dbReference type="InterPro" id="IPR003593">
    <property type="entry name" value="AAA+_ATPase"/>
</dbReference>
<evidence type="ECO:0000256" key="3">
    <source>
        <dbReference type="ARBA" id="ARBA00022741"/>
    </source>
</evidence>
<dbReference type="AlphaFoldDB" id="A0AAN4VYA5"/>
<reference evidence="6 7" key="1">
    <citation type="submission" date="2021-12" db="EMBL/GenBank/DDBJ databases">
        <title>Genome sequencing of bacteria with rrn-lacking chromosome and rrn-plasmid.</title>
        <authorList>
            <person name="Anda M."/>
            <person name="Iwasaki W."/>
        </authorList>
    </citation>
    <scope>NUCLEOTIDE SEQUENCE [LARGE SCALE GENOMIC DNA]</scope>
    <source>
        <strain evidence="6 7">NBRC 15940</strain>
    </source>
</reference>
<dbReference type="Proteomes" id="UP001310022">
    <property type="component" value="Unassembled WGS sequence"/>
</dbReference>
<evidence type="ECO:0000256" key="4">
    <source>
        <dbReference type="ARBA" id="ARBA00022840"/>
    </source>
</evidence>
<sequence>MSEVPQLRIENLTVGYPQKTSGHWNIVQAGLNAEIHSGKMIGLLGGNGVGKSTLMRSLLKMQPIVKGQVFLNGKDLAMIAHQALAKEISVVLTDKISTPFLTVEELIFSGRSPHTNWWGRHSQADVDIVDRIVEKLGIGHILQQPITDLSDGQKQLALIGRALAQDTPIIFLDEPAAHLDVPNKIVIFSILRELAATGKTILISSHELDLSLQFCDEILLLHKEKSSAFGMPEEMVLSGEFAAFFEKKEVTFNAESGRFEAPLVLNKAIQLVNFSALEQKWLQQALAKTGVGINPNVQEKVEKIGDDYVFNKVIYRRLSDLVNAVGKDLI</sequence>
<keyword evidence="4 6" id="KW-0067">ATP-binding</keyword>
<dbReference type="Gene3D" id="3.40.50.300">
    <property type="entry name" value="P-loop containing nucleotide triphosphate hydrolases"/>
    <property type="match status" value="1"/>
</dbReference>
<name>A0AAN4VYA5_9BACT</name>
<evidence type="ECO:0000256" key="1">
    <source>
        <dbReference type="ARBA" id="ARBA00005417"/>
    </source>
</evidence>
<evidence type="ECO:0000259" key="5">
    <source>
        <dbReference type="PROSITE" id="PS50893"/>
    </source>
</evidence>
<dbReference type="SMART" id="SM00382">
    <property type="entry name" value="AAA"/>
    <property type="match status" value="1"/>
</dbReference>
<organism evidence="6 7">
    <name type="scientific">Persicobacter diffluens</name>
    <dbReference type="NCBI Taxonomy" id="981"/>
    <lineage>
        <taxon>Bacteria</taxon>
        <taxon>Pseudomonadati</taxon>
        <taxon>Bacteroidota</taxon>
        <taxon>Cytophagia</taxon>
        <taxon>Cytophagales</taxon>
        <taxon>Persicobacteraceae</taxon>
        <taxon>Persicobacter</taxon>
    </lineage>
</organism>
<gene>
    <name evidence="6" type="ORF">PEDI_15590</name>
</gene>
<feature type="domain" description="ABC transporter" evidence="5">
    <location>
        <begin position="7"/>
        <end position="248"/>
    </location>
</feature>